<dbReference type="Pfam" id="PF00172">
    <property type="entry name" value="Zn_clus"/>
    <property type="match status" value="1"/>
</dbReference>
<dbReference type="InterPro" id="IPR036864">
    <property type="entry name" value="Zn2-C6_fun-type_DNA-bd_sf"/>
</dbReference>
<dbReference type="STRING" id="56646.A0A2L2ST05"/>
<dbReference type="PANTHER" id="PTHR47660">
    <property type="entry name" value="TRANSCRIPTION FACTOR WITH C2H2 AND ZN(2)-CYS(6) DNA BINDING DOMAIN (EUROFUNG)-RELATED-RELATED"/>
    <property type="match status" value="1"/>
</dbReference>
<sequence length="462" mass="51309">MISSRRKSCAACARGKRRCDLGFPHCGRCLARRVTCVYAWISPQEAQEVAETTNPSLWIPQESPHDYPDQGGNTETFQSSHDLPGPGGYHTNNDATFCPAPLTLSTDLVPLVDEIAGRGRTISFLAPGPQLLFLDKSYANAGSHVYGPQPPHNIGIPPAPIQGTSSSSIYTDKIFHARAEYAASRLDRQVRTLAETGQTSFIHHSHVGSSAILRDAFAACSLNMTRNSANESLIWSEIARRVGLLIEATETAISLTPPSSHSTINLNLLPAVQAMLIYQCMRLFSTGDIAQQTQAELDAKSLARWVDILEEQTQWRWDNFSNGTQLDLSVWKDWVQAESIRRTMIFAELLDGIYTFLRFGWYQPSARMAKLGFTGQVVIWEARSPAEWHQARGQNPWVELTISSFHEGIKAAFPDDLDELGIIILVSYDGVDVLEEWAGDDKRLLKKWGLSSGNDKAIHRDL</sequence>
<name>A0A2L2ST05_9HYPO</name>
<keyword evidence="9" id="KW-1185">Reference proteome</keyword>
<dbReference type="GO" id="GO:0008270">
    <property type="term" value="F:zinc ion binding"/>
    <property type="evidence" value="ECO:0007669"/>
    <property type="project" value="InterPro"/>
</dbReference>
<dbReference type="Proteomes" id="UP000245910">
    <property type="component" value="Chromosome II"/>
</dbReference>
<dbReference type="SMART" id="SM00066">
    <property type="entry name" value="GAL4"/>
    <property type="match status" value="1"/>
</dbReference>
<accession>A0A2L2ST05</accession>
<keyword evidence="4" id="KW-0804">Transcription</keyword>
<dbReference type="OrthoDB" id="4216928at2759"/>
<dbReference type="GO" id="GO:0000981">
    <property type="term" value="F:DNA-binding transcription factor activity, RNA polymerase II-specific"/>
    <property type="evidence" value="ECO:0007669"/>
    <property type="project" value="InterPro"/>
</dbReference>
<evidence type="ECO:0000256" key="4">
    <source>
        <dbReference type="ARBA" id="ARBA00023163"/>
    </source>
</evidence>
<dbReference type="SUPFAM" id="SSF57701">
    <property type="entry name" value="Zn2/Cys6 DNA-binding domain"/>
    <property type="match status" value="1"/>
</dbReference>
<feature type="region of interest" description="Disordered" evidence="6">
    <location>
        <begin position="63"/>
        <end position="90"/>
    </location>
</feature>
<evidence type="ECO:0000256" key="6">
    <source>
        <dbReference type="SAM" id="MobiDB-lite"/>
    </source>
</evidence>
<keyword evidence="2" id="KW-0862">Zinc</keyword>
<evidence type="ECO:0000256" key="5">
    <source>
        <dbReference type="ARBA" id="ARBA00023242"/>
    </source>
</evidence>
<dbReference type="Gene3D" id="4.10.240.10">
    <property type="entry name" value="Zn(2)-C6 fungal-type DNA-binding domain"/>
    <property type="match status" value="1"/>
</dbReference>
<dbReference type="EMBL" id="LN649230">
    <property type="protein sequence ID" value="CEI60354.1"/>
    <property type="molecule type" value="Genomic_DNA"/>
</dbReference>
<dbReference type="PROSITE" id="PS50048">
    <property type="entry name" value="ZN2_CY6_FUNGAL_2"/>
    <property type="match status" value="1"/>
</dbReference>
<keyword evidence="5" id="KW-0539">Nucleus</keyword>
<dbReference type="InterPro" id="IPR001138">
    <property type="entry name" value="Zn2Cys6_DnaBD"/>
</dbReference>
<dbReference type="CDD" id="cd00067">
    <property type="entry name" value="GAL4"/>
    <property type="match status" value="1"/>
</dbReference>
<evidence type="ECO:0000259" key="7">
    <source>
        <dbReference type="PROSITE" id="PS50048"/>
    </source>
</evidence>
<feature type="compositionally biased region" description="Polar residues" evidence="6">
    <location>
        <begin position="71"/>
        <end position="81"/>
    </location>
</feature>
<evidence type="ECO:0000313" key="9">
    <source>
        <dbReference type="Proteomes" id="UP000245910"/>
    </source>
</evidence>
<proteinExistence type="predicted"/>
<protein>
    <recommendedName>
        <fullName evidence="7">Zn(2)-C6 fungal-type domain-containing protein</fullName>
    </recommendedName>
</protein>
<evidence type="ECO:0000313" key="8">
    <source>
        <dbReference type="EMBL" id="CEI60354.1"/>
    </source>
</evidence>
<organism evidence="8 9">
    <name type="scientific">Fusarium venenatum</name>
    <dbReference type="NCBI Taxonomy" id="56646"/>
    <lineage>
        <taxon>Eukaryota</taxon>
        <taxon>Fungi</taxon>
        <taxon>Dikarya</taxon>
        <taxon>Ascomycota</taxon>
        <taxon>Pezizomycotina</taxon>
        <taxon>Sordariomycetes</taxon>
        <taxon>Hypocreomycetidae</taxon>
        <taxon>Hypocreales</taxon>
        <taxon>Nectriaceae</taxon>
        <taxon>Fusarium</taxon>
    </lineage>
</organism>
<keyword evidence="1" id="KW-0479">Metal-binding</keyword>
<keyword evidence="3" id="KW-0805">Transcription regulation</keyword>
<evidence type="ECO:0000256" key="1">
    <source>
        <dbReference type="ARBA" id="ARBA00022723"/>
    </source>
</evidence>
<evidence type="ECO:0000256" key="3">
    <source>
        <dbReference type="ARBA" id="ARBA00023015"/>
    </source>
</evidence>
<dbReference type="AlphaFoldDB" id="A0A2L2ST05"/>
<dbReference type="PROSITE" id="PS00463">
    <property type="entry name" value="ZN2_CY6_FUNGAL_1"/>
    <property type="match status" value="1"/>
</dbReference>
<reference evidence="9" key="1">
    <citation type="submission" date="2014-10" db="EMBL/GenBank/DDBJ databases">
        <authorList>
            <person name="King R."/>
        </authorList>
    </citation>
    <scope>NUCLEOTIDE SEQUENCE [LARGE SCALE GENOMIC DNA]</scope>
    <source>
        <strain evidence="9">A3/5</strain>
    </source>
</reference>
<feature type="domain" description="Zn(2)-C6 fungal-type" evidence="7">
    <location>
        <begin position="8"/>
        <end position="38"/>
    </location>
</feature>
<evidence type="ECO:0000256" key="2">
    <source>
        <dbReference type="ARBA" id="ARBA00022833"/>
    </source>
</evidence>